<dbReference type="InterPro" id="IPR017907">
    <property type="entry name" value="Znf_RING_CS"/>
</dbReference>
<evidence type="ECO:0000256" key="1">
    <source>
        <dbReference type="ARBA" id="ARBA00022723"/>
    </source>
</evidence>
<dbReference type="AlphaFoldDB" id="A0ABD6E2M2"/>
<evidence type="ECO:0000259" key="6">
    <source>
        <dbReference type="PROSITE" id="PS50089"/>
    </source>
</evidence>
<dbReference type="SUPFAM" id="SSF57850">
    <property type="entry name" value="RING/U-box"/>
    <property type="match status" value="1"/>
</dbReference>
<dbReference type="InterPro" id="IPR001841">
    <property type="entry name" value="Znf_RING"/>
</dbReference>
<evidence type="ECO:0000256" key="2">
    <source>
        <dbReference type="ARBA" id="ARBA00022771"/>
    </source>
</evidence>
<dbReference type="PROSITE" id="PS50089">
    <property type="entry name" value="ZF_RING_2"/>
    <property type="match status" value="1"/>
</dbReference>
<keyword evidence="1" id="KW-0479">Metal-binding</keyword>
<name>A0ABD6E2M2_9BILA</name>
<dbReference type="Pfam" id="PF00097">
    <property type="entry name" value="zf-C3HC4"/>
    <property type="match status" value="1"/>
</dbReference>
<dbReference type="InterPro" id="IPR013083">
    <property type="entry name" value="Znf_RING/FYVE/PHD"/>
</dbReference>
<evidence type="ECO:0000256" key="3">
    <source>
        <dbReference type="ARBA" id="ARBA00022833"/>
    </source>
</evidence>
<dbReference type="GO" id="GO:0008270">
    <property type="term" value="F:zinc ion binding"/>
    <property type="evidence" value="ECO:0007669"/>
    <property type="project" value="UniProtKB-KW"/>
</dbReference>
<protein>
    <recommendedName>
        <fullName evidence="6">RING-type domain-containing protein</fullName>
    </recommendedName>
</protein>
<keyword evidence="3" id="KW-0862">Zinc</keyword>
<evidence type="ECO:0000313" key="8">
    <source>
        <dbReference type="Proteomes" id="UP001608902"/>
    </source>
</evidence>
<gene>
    <name evidence="7" type="ORF">AB6A40_000727</name>
</gene>
<reference evidence="7 8" key="1">
    <citation type="submission" date="2024-08" db="EMBL/GenBank/DDBJ databases">
        <title>Gnathostoma spinigerum genome.</title>
        <authorList>
            <person name="Gonzalez-Bertolin B."/>
            <person name="Monzon S."/>
            <person name="Zaballos A."/>
            <person name="Jimenez P."/>
            <person name="Dekumyoy P."/>
            <person name="Varona S."/>
            <person name="Cuesta I."/>
            <person name="Sumanam S."/>
            <person name="Adisakwattana P."/>
            <person name="Gasser R.B."/>
            <person name="Hernandez-Gonzalez A."/>
            <person name="Young N.D."/>
            <person name="Perteguer M.J."/>
        </authorList>
    </citation>
    <scope>NUCLEOTIDE SEQUENCE [LARGE SCALE GENOMIC DNA]</scope>
    <source>
        <strain evidence="7">AL3</strain>
        <tissue evidence="7">Liver</tissue>
    </source>
</reference>
<feature type="compositionally biased region" description="Polar residues" evidence="5">
    <location>
        <begin position="1"/>
        <end position="14"/>
    </location>
</feature>
<sequence length="149" mass="17025">MDSEANEMNSSMCNEQRKDPSTKRLNTTEDYACFPGPSSARFTNEADIVKADNSMSLDNSKECKMESRDPCCICLGPLSDETHLSCCPHLFCYLCLTEWIKMKPCCPMCKRPIKTIRHHFKPLSDSSSGENFEEFVYLFCILFLSMMLT</sequence>
<dbReference type="Proteomes" id="UP001608902">
    <property type="component" value="Unassembled WGS sequence"/>
</dbReference>
<dbReference type="EMBL" id="JBGFUD010000218">
    <property type="protein sequence ID" value="MFH4974018.1"/>
    <property type="molecule type" value="Genomic_DNA"/>
</dbReference>
<feature type="region of interest" description="Disordered" evidence="5">
    <location>
        <begin position="1"/>
        <end position="25"/>
    </location>
</feature>
<comment type="caution">
    <text evidence="7">The sequence shown here is derived from an EMBL/GenBank/DDBJ whole genome shotgun (WGS) entry which is preliminary data.</text>
</comment>
<keyword evidence="8" id="KW-1185">Reference proteome</keyword>
<evidence type="ECO:0000256" key="4">
    <source>
        <dbReference type="PROSITE-ProRule" id="PRU00175"/>
    </source>
</evidence>
<proteinExistence type="predicted"/>
<evidence type="ECO:0000256" key="5">
    <source>
        <dbReference type="SAM" id="MobiDB-lite"/>
    </source>
</evidence>
<dbReference type="InterPro" id="IPR018957">
    <property type="entry name" value="Znf_C3HC4_RING-type"/>
</dbReference>
<evidence type="ECO:0000313" key="7">
    <source>
        <dbReference type="EMBL" id="MFH4974018.1"/>
    </source>
</evidence>
<organism evidence="7 8">
    <name type="scientific">Gnathostoma spinigerum</name>
    <dbReference type="NCBI Taxonomy" id="75299"/>
    <lineage>
        <taxon>Eukaryota</taxon>
        <taxon>Metazoa</taxon>
        <taxon>Ecdysozoa</taxon>
        <taxon>Nematoda</taxon>
        <taxon>Chromadorea</taxon>
        <taxon>Rhabditida</taxon>
        <taxon>Spirurina</taxon>
        <taxon>Gnathostomatomorpha</taxon>
        <taxon>Gnathostomatoidea</taxon>
        <taxon>Gnathostomatidae</taxon>
        <taxon>Gnathostoma</taxon>
    </lineage>
</organism>
<dbReference type="Gene3D" id="3.30.40.10">
    <property type="entry name" value="Zinc/RING finger domain, C3HC4 (zinc finger)"/>
    <property type="match status" value="1"/>
</dbReference>
<dbReference type="PROSITE" id="PS00518">
    <property type="entry name" value="ZF_RING_1"/>
    <property type="match status" value="1"/>
</dbReference>
<accession>A0ABD6E2M2</accession>
<keyword evidence="2 4" id="KW-0863">Zinc-finger</keyword>
<feature type="domain" description="RING-type" evidence="6">
    <location>
        <begin position="71"/>
        <end position="110"/>
    </location>
</feature>